<evidence type="ECO:0000313" key="3">
    <source>
        <dbReference type="EMBL" id="ALG36886.1"/>
    </source>
</evidence>
<evidence type="ECO:0000313" key="26">
    <source>
        <dbReference type="EMBL" id="QPL21163.1"/>
    </source>
</evidence>
<organism evidence="5 30">
    <name type="scientific">Piscine orthoreovirus</name>
    <dbReference type="NCBI Taxonomy" id="1157337"/>
    <lineage>
        <taxon>Viruses</taxon>
        <taxon>Riboviria</taxon>
        <taxon>Orthornavirae</taxon>
        <taxon>Duplornaviricota</taxon>
        <taxon>Resentoviricetes</taxon>
        <taxon>Reovirales</taxon>
        <taxon>Spinareoviridae</taxon>
        <taxon>Orthoreovirus</taxon>
        <taxon>Orthoreovirus piscis</taxon>
    </lineage>
</organism>
<dbReference type="EMBL" id="MT778933">
    <property type="protein sequence ID" value="QPL21152.1"/>
    <property type="molecule type" value="Genomic_RNA"/>
</dbReference>
<evidence type="ECO:0000313" key="19">
    <source>
        <dbReference type="EMBL" id="QPL21086.1"/>
    </source>
</evidence>
<name>A0A0S2EGN8_9REOV</name>
<dbReference type="EMBL" id="MT759038">
    <property type="protein sequence ID" value="QPL20514.1"/>
    <property type="molecule type" value="Genomic_RNA"/>
</dbReference>
<evidence type="ECO:0000313" key="7">
    <source>
        <dbReference type="EMBL" id="QPL20162.1"/>
    </source>
</evidence>
<evidence type="ECO:0000313" key="22">
    <source>
        <dbReference type="EMBL" id="QPL21119.1"/>
    </source>
</evidence>
<evidence type="ECO:0000313" key="18">
    <source>
        <dbReference type="EMBL" id="QPL21075.1"/>
    </source>
</evidence>
<dbReference type="EMBL" id="MT759018">
    <property type="protein sequence ID" value="QPL20492.1"/>
    <property type="molecule type" value="Genomic_RNA"/>
</dbReference>
<dbReference type="EMBL" id="MT778953">
    <property type="protein sequence ID" value="QPL21174.1"/>
    <property type="molecule type" value="Genomic_RNA"/>
</dbReference>
<evidence type="ECO:0000313" key="25">
    <source>
        <dbReference type="EMBL" id="QPL21152.1"/>
    </source>
</evidence>
<dbReference type="EMBL" id="KR478640">
    <property type="protein sequence ID" value="ALG36886.1"/>
    <property type="molecule type" value="Genomic_RNA"/>
</dbReference>
<dbReference type="EMBL" id="MT758878">
    <property type="protein sequence ID" value="QPL20338.1"/>
    <property type="molecule type" value="Genomic_RNA"/>
</dbReference>
<evidence type="ECO:0000313" key="10">
    <source>
        <dbReference type="EMBL" id="QPL20338.1"/>
    </source>
</evidence>
<dbReference type="EMBL" id="MT759458">
    <property type="protein sequence ID" value="QPL20976.1"/>
    <property type="molecule type" value="Genomic_RNA"/>
</dbReference>
<evidence type="ECO:0000313" key="11">
    <source>
        <dbReference type="EMBL" id="QPL20492.1"/>
    </source>
</evidence>
<keyword evidence="1" id="KW-0812">Transmembrane</keyword>
<reference evidence="29" key="3">
    <citation type="journal article" date="2020" name="Virus Evol.">
        <title>Genomes reveal genetic diversity of Piscine orthoreovirus in farmed and free-ranging salmonids from Canada and USA.</title>
        <authorList>
            <person name="Siah A."/>
            <person name="Breyta R.B."/>
            <person name="Warheit K.I."/>
            <person name="Gagne N."/>
            <person name="Purcell M.K."/>
            <person name="Morrison D."/>
            <person name="Powell J.F.F."/>
            <person name="Johnson S.C."/>
        </authorList>
    </citation>
    <scope>NUCLEOTIDE SEQUENCE</scope>
    <source>
        <strain evidence="29">USMP</strain>
    </source>
</reference>
<dbReference type="EMBL" id="KT429756">
    <property type="protein sequence ID" value="ALN70053.1"/>
    <property type="molecule type" value="mRNA"/>
</dbReference>
<reference evidence="6" key="2">
    <citation type="submission" date="2015-08" db="EMBL/GenBank/DDBJ databases">
        <title>Piscine reovirus (PRV) genome segment S1 sequences of Canada PRV isolates.</title>
        <authorList>
            <person name="Kibenge F.S.B."/>
            <person name="Kibenge M.J.T."/>
            <person name="Morton A."/>
        </authorList>
    </citation>
    <scope>NUCLEOTIDE SEQUENCE</scope>
    <source>
        <strain evidence="6">VT09192013-408</strain>
    </source>
</reference>
<accession>A0A0S2EGN8</accession>
<dbReference type="EMBL" id="KR478635">
    <property type="protein sequence ID" value="ALG36876.1"/>
    <property type="molecule type" value="Genomic_RNA"/>
</dbReference>
<dbReference type="EMBL" id="MW388765">
    <property type="protein sequence ID" value="QWE80083.1"/>
    <property type="molecule type" value="Genomic_RNA"/>
</dbReference>
<evidence type="ECO:0000313" key="17">
    <source>
        <dbReference type="EMBL" id="QPL20976.1"/>
    </source>
</evidence>
<evidence type="ECO:0000313" key="2">
    <source>
        <dbReference type="EMBL" id="ALG36876.1"/>
    </source>
</evidence>
<dbReference type="EMBL" id="KR478638">
    <property type="protein sequence ID" value="ALG36882.1"/>
    <property type="molecule type" value="Genomic_RNA"/>
</dbReference>
<evidence type="ECO:0000313" key="27">
    <source>
        <dbReference type="EMBL" id="QPL21174.1"/>
    </source>
</evidence>
<evidence type="ECO:0000313" key="14">
    <source>
        <dbReference type="EMBL" id="QPL20525.1"/>
    </source>
</evidence>
<keyword evidence="1" id="KW-0472">Membrane</keyword>
<dbReference type="EMBL" id="MT759548">
    <property type="protein sequence ID" value="QPL21075.1"/>
    <property type="molecule type" value="Genomic_RNA"/>
</dbReference>
<evidence type="ECO:0000313" key="20">
    <source>
        <dbReference type="EMBL" id="QPL21097.1"/>
    </source>
</evidence>
<dbReference type="EMBL" id="MT759048">
    <property type="protein sequence ID" value="QPL20525.1"/>
    <property type="molecule type" value="Genomic_RNA"/>
</dbReference>
<evidence type="ECO:0000313" key="8">
    <source>
        <dbReference type="EMBL" id="QPL20217.1"/>
    </source>
</evidence>
<reference evidence="21" key="5">
    <citation type="submission" date="2020-07" db="EMBL/GenBank/DDBJ databases">
        <title>Transmission of Piscine orthoreovirus-1 (PRV-1) between farmed and wild salmon populations in British Columbia; Aquaculture mediates global transmission of a viral pathogen to wild salmon.</title>
        <authorList>
            <person name="Mordecai G.J."/>
            <person name="Bass A."/>
            <person name="Bateman A.W."/>
            <person name="Teffer A.K."/>
            <person name="Caleta J.M."/>
            <person name="Di Cicco E."/>
            <person name="Schulze A.D."/>
            <person name="Kaukinen K.H."/>
            <person name="Li S."/>
            <person name="Tabata A."/>
            <person name="Jones B.R."/>
            <person name="Ming T.J."/>
            <person name="Joy J.B."/>
            <person name="Miller K.M."/>
        </authorList>
    </citation>
    <scope>NUCLEOTIDE SEQUENCE</scope>
    <source>
        <strain evidence="28">7777</strain>
        <strain evidence="21">G364</strain>
        <strain evidence="22">G459</strain>
        <strain evidence="23">G563</strain>
        <strain evidence="24">G572</strain>
        <strain evidence="25">G578</strain>
        <strain evidence="26">G722</strain>
        <strain evidence="27">G939</strain>
    </source>
</reference>
<dbReference type="EMBL" id="MT759448">
    <property type="protein sequence ID" value="QPL20965.1"/>
    <property type="molecule type" value="Genomic_RNA"/>
</dbReference>
<dbReference type="EMBL" id="MT778923">
    <property type="protein sequence ID" value="QPL21141.1"/>
    <property type="molecule type" value="Genomic_RNA"/>
</dbReference>
<dbReference type="EMBL" id="MT778903">
    <property type="protein sequence ID" value="QPL21119.1"/>
    <property type="molecule type" value="Genomic_RNA"/>
</dbReference>
<reference evidence="5 30" key="1">
    <citation type="journal article" date="2015" name="PLoS ONE">
        <title>Piscine Reovirus: Genomic and Molecular Phylogenetic Analysis from Farmed and Wild Salmonids Collected on the Canada/US Pacific Coast.</title>
        <authorList>
            <person name="Siah A."/>
            <person name="Morrison D.B."/>
            <person name="Fringuelli E."/>
            <person name="Savage P."/>
            <person name="Richmond Z."/>
            <person name="Johns R."/>
            <person name="Purcell M.K."/>
            <person name="Johnson S.C."/>
            <person name="Saksida S.M."/>
        </authorList>
    </citation>
    <scope>NUCLEOTIDE SEQUENCE [LARGE SCALE GENOMIC DNA]</scope>
    <source>
        <strain evidence="3">AKJ20115_13</strain>
        <strain evidence="4">AKJ20120_13</strain>
        <strain evidence="5">WSKFH12_14</strain>
        <strain evidence="2">WSKFH1_14</strain>
    </source>
</reference>
<dbReference type="EMBL" id="MT778913">
    <property type="protein sequence ID" value="QPL21130.1"/>
    <property type="molecule type" value="Genomic_RNA"/>
</dbReference>
<reference evidence="7" key="4">
    <citation type="submission" date="2020-07" db="EMBL/GenBank/DDBJ databases">
        <title>Transmission of Piscine orthoreovirus-1 (PRV-1) between farmed and wild salmon populations in British Columbia.</title>
        <authorList>
            <person name="Mordecai G.J."/>
            <person name="Bass A."/>
            <person name="Bateman A.W."/>
            <person name="Teffer A.K."/>
            <person name="Caleta J.M."/>
            <person name="Di Cicco E."/>
            <person name="Schulze A.D."/>
            <person name="Kaukinen K.H."/>
            <person name="Li S."/>
            <person name="Tabata A."/>
            <person name="Jones B."/>
            <person name="Ming T.J."/>
            <person name="Joy J."/>
            <person name="Miller K.M."/>
        </authorList>
    </citation>
    <scope>NUCLEOTIDE SEQUENCE</scope>
    <source>
        <strain evidence="8">5740</strain>
        <strain evidence="9">7117</strain>
        <strain evidence="15">7739</strain>
        <strain evidence="12">7740</strain>
        <strain evidence="13">7805</strain>
        <strain evidence="14">7825</strain>
        <strain evidence="10">7926</strain>
        <strain evidence="11">B0475</strain>
        <strain evidence="17">G33</strain>
        <strain evidence="18">G347</strain>
        <strain evidence="16">G677</strain>
        <strain evidence="7">H1056</strain>
        <strain evidence="19">S1003</strain>
        <strain evidence="20">S1053</strain>
    </source>
</reference>
<dbReference type="EMBL" id="MT758718">
    <property type="protein sequence ID" value="QPL20162.1"/>
    <property type="molecule type" value="Genomic_RNA"/>
</dbReference>
<proteinExistence type="evidence at transcript level"/>
<evidence type="ECO:0000313" key="23">
    <source>
        <dbReference type="EMBL" id="QPL21130.1"/>
    </source>
</evidence>
<dbReference type="EMBL" id="MT778943">
    <property type="protein sequence ID" value="QPL21163.1"/>
    <property type="molecule type" value="Genomic_RNA"/>
</dbReference>
<keyword evidence="1" id="KW-1133">Transmembrane helix</keyword>
<evidence type="ECO:0000256" key="1">
    <source>
        <dbReference type="SAM" id="Phobius"/>
    </source>
</evidence>
<evidence type="ECO:0000313" key="5">
    <source>
        <dbReference type="EMBL" id="ALN70053.1"/>
    </source>
</evidence>
<evidence type="ECO:0000313" key="13">
    <source>
        <dbReference type="EMBL" id="QPL20514.1"/>
    </source>
</evidence>
<sequence length="124" mass="12930">MTTNITLQASGSLVPVSLLGSAPFEYVLNAGIGLVCLITLSLLWSLINAMAKRCGIILHPEIGHGVNGAISSLAARMPFLQTQTLTSESSLTNGQKTTVAVQTTDQTDAESLKLSDALETICVA</sequence>
<evidence type="ECO:0000313" key="4">
    <source>
        <dbReference type="EMBL" id="ALG36888.1"/>
    </source>
</evidence>
<dbReference type="EMBL" id="MT778973">
    <property type="protein sequence ID" value="QPL21196.1"/>
    <property type="molecule type" value="Genomic_RNA"/>
</dbReference>
<evidence type="ECO:0000313" key="28">
    <source>
        <dbReference type="EMBL" id="QPL21196.1"/>
    </source>
</evidence>
<evidence type="ECO:0000313" key="30">
    <source>
        <dbReference type="Proteomes" id="UP000104365"/>
    </source>
</evidence>
<dbReference type="EMBL" id="MT778893">
    <property type="protein sequence ID" value="QPL21108.1"/>
    <property type="molecule type" value="Genomic_RNA"/>
</dbReference>
<evidence type="ECO:0000313" key="9">
    <source>
        <dbReference type="EMBL" id="QPL20327.1"/>
    </source>
</evidence>
<evidence type="ECO:0000313" key="15">
    <source>
        <dbReference type="EMBL" id="QPL20536.1"/>
    </source>
</evidence>
<dbReference type="EMBL" id="MT758768">
    <property type="protein sequence ID" value="QPL20217.1"/>
    <property type="molecule type" value="Genomic_RNA"/>
</dbReference>
<evidence type="ECO:0000313" key="29">
    <source>
        <dbReference type="EMBL" id="QWE80083.1"/>
    </source>
</evidence>
<dbReference type="EMBL" id="MT759568">
    <property type="protein sequence ID" value="QPL21097.1"/>
    <property type="molecule type" value="Genomic_RNA"/>
</dbReference>
<evidence type="ECO:0000313" key="24">
    <source>
        <dbReference type="EMBL" id="QPL21141.1"/>
    </source>
</evidence>
<evidence type="ECO:0000313" key="12">
    <source>
        <dbReference type="EMBL" id="QPL20503.1"/>
    </source>
</evidence>
<dbReference type="EMBL" id="MT758868">
    <property type="protein sequence ID" value="QPL20327.1"/>
    <property type="molecule type" value="Genomic_RNA"/>
</dbReference>
<dbReference type="EMBL" id="KT456502">
    <property type="protein sequence ID" value="ALX35928.1"/>
    <property type="molecule type" value="Genomic_RNA"/>
</dbReference>
<evidence type="ECO:0000313" key="21">
    <source>
        <dbReference type="EMBL" id="QPL21108.1"/>
    </source>
</evidence>
<dbReference type="EMBL" id="MT759058">
    <property type="protein sequence ID" value="QPL20536.1"/>
    <property type="molecule type" value="Genomic_RNA"/>
</dbReference>
<dbReference type="EMBL" id="KR478641">
    <property type="protein sequence ID" value="ALG36888.1"/>
    <property type="molecule type" value="Genomic_RNA"/>
</dbReference>
<evidence type="ECO:0000313" key="16">
    <source>
        <dbReference type="EMBL" id="QPL20965.1"/>
    </source>
</evidence>
<dbReference type="Proteomes" id="UP000104365">
    <property type="component" value="Genome"/>
</dbReference>
<feature type="transmembrane region" description="Helical" evidence="1">
    <location>
        <begin position="26"/>
        <end position="47"/>
    </location>
</feature>
<protein>
    <submittedName>
        <fullName evidence="29">Cytotoxic integral membrane protein</fullName>
    </submittedName>
    <submittedName>
        <fullName evidence="5">Sigma 1S</fullName>
    </submittedName>
    <submittedName>
        <fullName evidence="3">Sigma 3</fullName>
    </submittedName>
    <submittedName>
        <fullName evidence="2 7">p13</fullName>
    </submittedName>
</protein>
<evidence type="ECO:0000313" key="6">
    <source>
        <dbReference type="EMBL" id="ALX35928.1"/>
    </source>
</evidence>
<dbReference type="EMBL" id="MT759558">
    <property type="protein sequence ID" value="QPL21086.1"/>
    <property type="molecule type" value="Genomic_RNA"/>
</dbReference>
<dbReference type="EMBL" id="MT759028">
    <property type="protein sequence ID" value="QPL20503.1"/>
    <property type="molecule type" value="Genomic_RNA"/>
</dbReference>